<gene>
    <name evidence="2" type="ORF">TetV_215</name>
</gene>
<proteinExistence type="predicted"/>
<accession>A0A2P0VN13</accession>
<dbReference type="Proteomes" id="UP000244773">
    <property type="component" value="Segment"/>
</dbReference>
<protein>
    <submittedName>
        <fullName evidence="2">Uncharacterized protein</fullName>
    </submittedName>
</protein>
<organism evidence="2">
    <name type="scientific">Tetraselmis virus 1</name>
    <dbReference type="NCBI Taxonomy" id="2060617"/>
    <lineage>
        <taxon>Viruses</taxon>
        <taxon>Varidnaviria</taxon>
        <taxon>Bamfordvirae</taxon>
        <taxon>Nucleocytoviricota</taxon>
        <taxon>Megaviricetes</taxon>
        <taxon>Imitervirales</taxon>
        <taxon>Allomimiviridae</taxon>
        <taxon>Oceanusvirus</taxon>
        <taxon>Oceanusvirus kaneohense</taxon>
    </lineage>
</organism>
<feature type="compositionally biased region" description="Basic and acidic residues" evidence="1">
    <location>
        <begin position="195"/>
        <end position="205"/>
    </location>
</feature>
<evidence type="ECO:0000313" key="3">
    <source>
        <dbReference type="Proteomes" id="UP000244773"/>
    </source>
</evidence>
<sequence>MSRLFYNLHRPTDDQCYATVEEDYNKSIYDYNIYNYYNQPRKDLINFASENVNLRFGDGEGTSAPGTIDVESQMKNKPKWTPRGVQQLAVRTYQAVPDMSGGSVWDTSGEETVKWSDNNYNRSTALSGVFIEQQYYPLIPALEQEVQDPEFIIYPWARGGESTREASRTLAFMQTQGYQRGAVPSSSGRQAPFVKSDHHPTQPPM</sequence>
<reference evidence="2" key="1">
    <citation type="journal article" date="2018" name="Virology">
        <title>A giant virus infecting green algae encodes key fermentation genes.</title>
        <authorList>
            <person name="Schvarcz C.R."/>
            <person name="Steward G.F."/>
        </authorList>
    </citation>
    <scope>NUCLEOTIDE SEQUENCE [LARGE SCALE GENOMIC DNA]</scope>
</reference>
<evidence type="ECO:0000256" key="1">
    <source>
        <dbReference type="SAM" id="MobiDB-lite"/>
    </source>
</evidence>
<evidence type="ECO:0000313" key="2">
    <source>
        <dbReference type="EMBL" id="AUF82307.1"/>
    </source>
</evidence>
<keyword evidence="3" id="KW-1185">Reference proteome</keyword>
<feature type="compositionally biased region" description="Polar residues" evidence="1">
    <location>
        <begin position="178"/>
        <end position="189"/>
    </location>
</feature>
<dbReference type="EMBL" id="KY322437">
    <property type="protein sequence ID" value="AUF82307.1"/>
    <property type="molecule type" value="Genomic_DNA"/>
</dbReference>
<name>A0A2P0VN13_9VIRU</name>
<feature type="region of interest" description="Disordered" evidence="1">
    <location>
        <begin position="178"/>
        <end position="205"/>
    </location>
</feature>